<dbReference type="EMBL" id="JACAGC010000022">
    <property type="protein sequence ID" value="KAF6289351.1"/>
    <property type="molecule type" value="Genomic_DNA"/>
</dbReference>
<protein>
    <submittedName>
        <fullName evidence="2">WD repeat domain 62</fullName>
    </submittedName>
</protein>
<dbReference type="PANTHER" id="PTHR45589">
    <property type="entry name" value="WD REPEAT DOMAIN 62, ISOFORM G"/>
    <property type="match status" value="1"/>
</dbReference>
<accession>A0A7J7SLQ3</accession>
<proteinExistence type="predicted"/>
<comment type="caution">
    <text evidence="2">The sequence shown here is derived from an EMBL/GenBank/DDBJ whole genome shotgun (WGS) entry which is preliminary data.</text>
</comment>
<dbReference type="PANTHER" id="PTHR45589:SF3">
    <property type="entry name" value="WD REPEAT-CONTAINING PROTEIN 62"/>
    <property type="match status" value="1"/>
</dbReference>
<dbReference type="InterPro" id="IPR052779">
    <property type="entry name" value="WDR62"/>
</dbReference>
<organism evidence="2 3">
    <name type="scientific">Rhinolophus ferrumequinum</name>
    <name type="common">Greater horseshoe bat</name>
    <dbReference type="NCBI Taxonomy" id="59479"/>
    <lineage>
        <taxon>Eukaryota</taxon>
        <taxon>Metazoa</taxon>
        <taxon>Chordata</taxon>
        <taxon>Craniata</taxon>
        <taxon>Vertebrata</taxon>
        <taxon>Euteleostomi</taxon>
        <taxon>Mammalia</taxon>
        <taxon>Eutheria</taxon>
        <taxon>Laurasiatheria</taxon>
        <taxon>Chiroptera</taxon>
        <taxon>Yinpterochiroptera</taxon>
        <taxon>Rhinolophoidea</taxon>
        <taxon>Rhinolophidae</taxon>
        <taxon>Rhinolophinae</taxon>
        <taxon>Rhinolophus</taxon>
    </lineage>
</organism>
<evidence type="ECO:0000256" key="1">
    <source>
        <dbReference type="SAM" id="MobiDB-lite"/>
    </source>
</evidence>
<feature type="region of interest" description="Disordered" evidence="1">
    <location>
        <begin position="20"/>
        <end position="41"/>
    </location>
</feature>
<sequence length="111" mass="11761">MAALGSGGYARNDEVEKLSSVMAGVPARRGQSSPPPAPALCHRRRTRLPAAPEDTVQNRVSLEKVLGITAQNSSGLTCDPSTGHVAYLAGCVVVILDPKENKQQHIFNTAR</sequence>
<gene>
    <name evidence="2" type="ORF">mRhiFer1_018327</name>
</gene>
<evidence type="ECO:0000313" key="2">
    <source>
        <dbReference type="EMBL" id="KAF6289351.1"/>
    </source>
</evidence>
<dbReference type="Proteomes" id="UP000585614">
    <property type="component" value="Unassembled WGS sequence"/>
</dbReference>
<dbReference type="AlphaFoldDB" id="A0A7J7SLQ3"/>
<reference evidence="2 3" key="1">
    <citation type="journal article" date="2020" name="Nature">
        <title>Six reference-quality genomes reveal evolution of bat adaptations.</title>
        <authorList>
            <person name="Jebb D."/>
            <person name="Huang Z."/>
            <person name="Pippel M."/>
            <person name="Hughes G.M."/>
            <person name="Lavrichenko K."/>
            <person name="Devanna P."/>
            <person name="Winkler S."/>
            <person name="Jermiin L.S."/>
            <person name="Skirmuntt E.C."/>
            <person name="Katzourakis A."/>
            <person name="Burkitt-Gray L."/>
            <person name="Ray D.A."/>
            <person name="Sullivan K.A.M."/>
            <person name="Roscito J.G."/>
            <person name="Kirilenko B.M."/>
            <person name="Davalos L.M."/>
            <person name="Corthals A.P."/>
            <person name="Power M.L."/>
            <person name="Jones G."/>
            <person name="Ransome R.D."/>
            <person name="Dechmann D.K.N."/>
            <person name="Locatelli A.G."/>
            <person name="Puechmaille S.J."/>
            <person name="Fedrigo O."/>
            <person name="Jarvis E.D."/>
            <person name="Hiller M."/>
            <person name="Vernes S.C."/>
            <person name="Myers E.W."/>
            <person name="Teeling E.C."/>
        </authorList>
    </citation>
    <scope>NUCLEOTIDE SEQUENCE [LARGE SCALE GENOMIC DNA]</scope>
    <source>
        <strain evidence="2">MRhiFer1</strain>
        <tissue evidence="2">Lung</tissue>
    </source>
</reference>
<evidence type="ECO:0000313" key="3">
    <source>
        <dbReference type="Proteomes" id="UP000585614"/>
    </source>
</evidence>
<name>A0A7J7SLQ3_RHIFE</name>